<sequence length="121" mass="12959">MKGILITISAGIIFVAILFVSDAVQKPSNNTINKATNTNLNLNKTPTTNINNPLAKDSDFDGIADFEESNYNTDPFNPDSDGDGFLDGEEIKAGTDPLKDESVTPKPIITPAPIVAPDYSF</sequence>
<dbReference type="Proteomes" id="UP000228496">
    <property type="component" value="Unassembled WGS sequence"/>
</dbReference>
<gene>
    <name evidence="6" type="ORF">COV29_00315</name>
</gene>
<protein>
    <recommendedName>
        <fullName evidence="8">EF-hand domain-containing protein</fullName>
    </recommendedName>
</protein>
<feature type="region of interest" description="Disordered" evidence="5">
    <location>
        <begin position="65"/>
        <end position="121"/>
    </location>
</feature>
<proteinExistence type="predicted"/>
<evidence type="ECO:0000256" key="2">
    <source>
        <dbReference type="ARBA" id="ARBA00022525"/>
    </source>
</evidence>
<evidence type="ECO:0000256" key="3">
    <source>
        <dbReference type="ARBA" id="ARBA00022729"/>
    </source>
</evidence>
<dbReference type="InterPro" id="IPR059100">
    <property type="entry name" value="TSP3_bac"/>
</dbReference>
<dbReference type="EMBL" id="PCXQ01000001">
    <property type="protein sequence ID" value="PJE51590.1"/>
    <property type="molecule type" value="Genomic_DNA"/>
</dbReference>
<name>A0A2J0Q8K6_9BACT</name>
<organism evidence="6 7">
    <name type="scientific">Candidatus Yanofskybacteria bacterium CG10_big_fil_rev_8_21_14_0_10_36_16</name>
    <dbReference type="NCBI Taxonomy" id="1975096"/>
    <lineage>
        <taxon>Bacteria</taxon>
        <taxon>Candidatus Yanofskyibacteriota</taxon>
    </lineage>
</organism>
<evidence type="ECO:0000256" key="5">
    <source>
        <dbReference type="SAM" id="MobiDB-lite"/>
    </source>
</evidence>
<reference evidence="6 7" key="1">
    <citation type="submission" date="2017-09" db="EMBL/GenBank/DDBJ databases">
        <title>Depth-based differentiation of microbial function through sediment-hosted aquifers and enrichment of novel symbionts in the deep terrestrial subsurface.</title>
        <authorList>
            <person name="Probst A.J."/>
            <person name="Ladd B."/>
            <person name="Jarett J.K."/>
            <person name="Geller-Mcgrath D.E."/>
            <person name="Sieber C.M."/>
            <person name="Emerson J.B."/>
            <person name="Anantharaman K."/>
            <person name="Thomas B.C."/>
            <person name="Malmstrom R."/>
            <person name="Stieglmeier M."/>
            <person name="Klingl A."/>
            <person name="Woyke T."/>
            <person name="Ryan C.M."/>
            <person name="Banfield J.F."/>
        </authorList>
    </citation>
    <scope>NUCLEOTIDE SEQUENCE [LARGE SCALE GENOMIC DNA]</scope>
    <source>
        <strain evidence="6">CG10_big_fil_rev_8_21_14_0_10_36_16</strain>
    </source>
</reference>
<dbReference type="Pfam" id="PF18884">
    <property type="entry name" value="TSP3_bac"/>
    <property type="match status" value="2"/>
</dbReference>
<evidence type="ECO:0000256" key="4">
    <source>
        <dbReference type="ARBA" id="ARBA00022837"/>
    </source>
</evidence>
<dbReference type="PROSITE" id="PS00018">
    <property type="entry name" value="EF_HAND_1"/>
    <property type="match status" value="1"/>
</dbReference>
<dbReference type="InterPro" id="IPR018247">
    <property type="entry name" value="EF_Hand_1_Ca_BS"/>
</dbReference>
<evidence type="ECO:0008006" key="8">
    <source>
        <dbReference type="Google" id="ProtNLM"/>
    </source>
</evidence>
<evidence type="ECO:0000256" key="1">
    <source>
        <dbReference type="ARBA" id="ARBA00004613"/>
    </source>
</evidence>
<keyword evidence="4" id="KW-0106">Calcium</keyword>
<dbReference type="AlphaFoldDB" id="A0A2J0Q8K6"/>
<evidence type="ECO:0000313" key="6">
    <source>
        <dbReference type="EMBL" id="PJE51590.1"/>
    </source>
</evidence>
<comment type="subcellular location">
    <subcellularLocation>
        <location evidence="1">Secreted</location>
    </subcellularLocation>
</comment>
<comment type="caution">
    <text evidence="6">The sequence shown here is derived from an EMBL/GenBank/DDBJ whole genome shotgun (WGS) entry which is preliminary data.</text>
</comment>
<keyword evidence="2" id="KW-0964">Secreted</keyword>
<accession>A0A2J0Q8K6</accession>
<keyword evidence="3" id="KW-0732">Signal</keyword>
<feature type="compositionally biased region" description="Basic and acidic residues" evidence="5">
    <location>
        <begin position="89"/>
        <end position="103"/>
    </location>
</feature>
<evidence type="ECO:0000313" key="7">
    <source>
        <dbReference type="Proteomes" id="UP000228496"/>
    </source>
</evidence>